<proteinExistence type="predicted"/>
<evidence type="ECO:0000313" key="1">
    <source>
        <dbReference type="EMBL" id="ADN18685.1"/>
    </source>
</evidence>
<evidence type="ECO:0000313" key="2">
    <source>
        <dbReference type="Proteomes" id="UP000008206"/>
    </source>
</evidence>
<accession>E0UP05</accession>
<gene>
    <name evidence="1" type="ordered locus">Cyan7822_6203</name>
</gene>
<reference evidence="2" key="1">
    <citation type="journal article" date="2011" name="MBio">
        <title>Novel metabolic attributes of the genus Cyanothece, comprising a group of unicellular nitrogen-fixing Cyanobacteria.</title>
        <authorList>
            <person name="Bandyopadhyay A."/>
            <person name="Elvitigala T."/>
            <person name="Welsh E."/>
            <person name="Stockel J."/>
            <person name="Liberton M."/>
            <person name="Min H."/>
            <person name="Sherman L.A."/>
            <person name="Pakrasi H.B."/>
        </authorList>
    </citation>
    <scope>NUCLEOTIDE SEQUENCE [LARGE SCALE GENOMIC DNA]</scope>
    <source>
        <strain evidence="2">PCC 7822</strain>
        <plasmid evidence="2">Cy782206</plasmid>
    </source>
</reference>
<keyword evidence="1" id="KW-0614">Plasmid</keyword>
<protein>
    <submittedName>
        <fullName evidence="1">Uncharacterized protein</fullName>
    </submittedName>
</protein>
<dbReference type="Proteomes" id="UP000008206">
    <property type="component" value="Plasmid Cy782206"/>
</dbReference>
<dbReference type="AlphaFoldDB" id="E0UP05"/>
<organism evidence="1 2">
    <name type="scientific">Gloeothece verrucosa (strain PCC 7822)</name>
    <name type="common">Cyanothece sp. (strain PCC 7822)</name>
    <dbReference type="NCBI Taxonomy" id="497965"/>
    <lineage>
        <taxon>Bacteria</taxon>
        <taxon>Bacillati</taxon>
        <taxon>Cyanobacteriota</taxon>
        <taxon>Cyanophyceae</taxon>
        <taxon>Oscillatoriophycideae</taxon>
        <taxon>Chroococcales</taxon>
        <taxon>Aphanothecaceae</taxon>
        <taxon>Gloeothece</taxon>
        <taxon>Gloeothece verrucosa</taxon>
    </lineage>
</organism>
<dbReference type="OrthoDB" id="582246at2"/>
<sequence length="149" mass="17108">MALKPKMANSVKVDDHGYALATLTDITFLDSDESEYEREQFLFDFLAEGTKKPINLKLWTGTIINAERYENGKNKDYSKLTRLCLQLGLINEPDLKQAYRDGKDIDLDLDSLKGLKVRFKLLKQAKTRNLSQIDLNTLEPIKEPVKETK</sequence>
<dbReference type="HOGENOM" id="CLU_1795290_0_0_3"/>
<name>E0UP05_GLOV7</name>
<keyword evidence="2" id="KW-1185">Reference proteome</keyword>
<dbReference type="KEGG" id="cyj:Cyan7822_6203"/>
<dbReference type="EMBL" id="CP002204">
    <property type="protein sequence ID" value="ADN18685.1"/>
    <property type="molecule type" value="Genomic_DNA"/>
</dbReference>
<dbReference type="RefSeq" id="WP_013335129.1">
    <property type="nucleotide sequence ID" value="NC_014535.1"/>
</dbReference>
<geneLocation type="plasmid" evidence="1 2">
    <name>Cy782206</name>
</geneLocation>